<name>A0A1I8J0A3_9PLAT</name>
<dbReference type="Proteomes" id="UP000095280">
    <property type="component" value="Unplaced"/>
</dbReference>
<reference evidence="2" key="1">
    <citation type="submission" date="2016-11" db="UniProtKB">
        <authorList>
            <consortium name="WormBaseParasite"/>
        </authorList>
    </citation>
    <scope>IDENTIFICATION</scope>
</reference>
<organism evidence="1 2">
    <name type="scientific">Macrostomum lignano</name>
    <dbReference type="NCBI Taxonomy" id="282301"/>
    <lineage>
        <taxon>Eukaryota</taxon>
        <taxon>Metazoa</taxon>
        <taxon>Spiralia</taxon>
        <taxon>Lophotrochozoa</taxon>
        <taxon>Platyhelminthes</taxon>
        <taxon>Rhabditophora</taxon>
        <taxon>Macrostomorpha</taxon>
        <taxon>Macrostomida</taxon>
        <taxon>Macrostomidae</taxon>
        <taxon>Macrostomum</taxon>
    </lineage>
</organism>
<proteinExistence type="predicted"/>
<dbReference type="WBParaSite" id="maker-uti_cns_0042312-snap-gene-0.1-mRNA-1">
    <property type="protein sequence ID" value="maker-uti_cns_0042312-snap-gene-0.1-mRNA-1"/>
    <property type="gene ID" value="maker-uti_cns_0042312-snap-gene-0.1"/>
</dbReference>
<protein>
    <submittedName>
        <fullName evidence="2">BZIP domain-containing protein</fullName>
    </submittedName>
</protein>
<accession>A0A1I8J0A3</accession>
<keyword evidence="1" id="KW-1185">Reference proteome</keyword>
<sequence>PTSRCRAAASPDWRHIFEEQQQQQHQIWPVSFVKLATSQASATSGGGGISGIRAFLQKQNASASNSPGARMLRRSIEVCSQHTEAEKPVAANRANLLRSIFRHQPVGMPDPSSGTNLPFSEFAAGMNRDFRPTLAEAVGFGHGRFERHLSNIDTGGMEQLHSAEGQRRLSRSTSAQEIPLETPPETQAQLLASLLGNTGCARTASRRRSLGLSAIQPSRVRRWTGRATKKTRLRYRAQRATLERDVLLARGEEKKVP</sequence>
<evidence type="ECO:0000313" key="1">
    <source>
        <dbReference type="Proteomes" id="UP000095280"/>
    </source>
</evidence>
<dbReference type="AlphaFoldDB" id="A0A1I8J0A3"/>
<evidence type="ECO:0000313" key="2">
    <source>
        <dbReference type="WBParaSite" id="maker-uti_cns_0042312-snap-gene-0.1-mRNA-1"/>
    </source>
</evidence>